<proteinExistence type="predicted"/>
<dbReference type="InterPro" id="IPR009380">
    <property type="entry name" value="DUF1036"/>
</dbReference>
<dbReference type="Proteomes" id="UP000765160">
    <property type="component" value="Unassembled WGS sequence"/>
</dbReference>
<organism evidence="1 2">
    <name type="scientific">Falsiroseomonas frigidaquae</name>
    <dbReference type="NCBI Taxonomy" id="487318"/>
    <lineage>
        <taxon>Bacteria</taxon>
        <taxon>Pseudomonadati</taxon>
        <taxon>Pseudomonadota</taxon>
        <taxon>Alphaproteobacteria</taxon>
        <taxon>Acetobacterales</taxon>
        <taxon>Roseomonadaceae</taxon>
        <taxon>Falsiroseomonas</taxon>
    </lineage>
</organism>
<comment type="caution">
    <text evidence="1">The sequence shown here is derived from an EMBL/GenBank/DDBJ whole genome shotgun (WGS) entry which is preliminary data.</text>
</comment>
<sequence length="160" mass="17857">MDFRRASMLGVVLAATGLSGILLAVPRSVHAQTEIRRDVWFQNSCNRPVRLLVRHAEQARRWQSRGWWRLDPMERPRALTTRGRRIQHLSNHRLYYYAETLDGAVTWEGDGRNSARLGGVAYRLRRATPTVVRGRLQVRLSCSGAPATGGGRGGSGAPKG</sequence>
<reference evidence="1 2" key="1">
    <citation type="submission" date="2020-03" db="EMBL/GenBank/DDBJ databases">
        <title>Roseomonas selenitidurans sp. nov. isolated from soil.</title>
        <authorList>
            <person name="Liu H."/>
        </authorList>
    </citation>
    <scope>NUCLEOTIDE SEQUENCE [LARGE SCALE GENOMIC DNA]</scope>
    <source>
        <strain evidence="1 2">JCM 15073</strain>
    </source>
</reference>
<accession>A0ABX1F779</accession>
<name>A0ABX1F779_9PROT</name>
<dbReference type="RefSeq" id="WP_168054382.1">
    <property type="nucleotide sequence ID" value="NZ_JAATJR010000008.1"/>
</dbReference>
<dbReference type="EMBL" id="JAAVTX010000008">
    <property type="protein sequence ID" value="NKE48227.1"/>
    <property type="molecule type" value="Genomic_DNA"/>
</dbReference>
<dbReference type="Pfam" id="PF06282">
    <property type="entry name" value="DUF1036"/>
    <property type="match status" value="1"/>
</dbReference>
<keyword evidence="2" id="KW-1185">Reference proteome</keyword>
<evidence type="ECO:0000313" key="2">
    <source>
        <dbReference type="Proteomes" id="UP000765160"/>
    </source>
</evidence>
<evidence type="ECO:0000313" key="1">
    <source>
        <dbReference type="EMBL" id="NKE48227.1"/>
    </source>
</evidence>
<gene>
    <name evidence="1" type="ORF">HB662_25850</name>
</gene>
<protein>
    <submittedName>
        <fullName evidence="1">DUF1036 domain-containing protein</fullName>
    </submittedName>
</protein>